<evidence type="ECO:0000256" key="11">
    <source>
        <dbReference type="HAMAP-Rule" id="MF_00133"/>
    </source>
</evidence>
<protein>
    <recommendedName>
        <fullName evidence="11">Tryptophan synthase beta chain</fullName>
        <ecNumber evidence="11">4.2.1.20</ecNumber>
    </recommendedName>
</protein>
<dbReference type="GO" id="GO:0004834">
    <property type="term" value="F:tryptophan synthase activity"/>
    <property type="evidence" value="ECO:0007669"/>
    <property type="project" value="UniProtKB-EC"/>
</dbReference>
<dbReference type="Gene3D" id="3.40.50.1100">
    <property type="match status" value="2"/>
</dbReference>
<dbReference type="PANTHER" id="PTHR48077:SF3">
    <property type="entry name" value="TRYPTOPHAN SYNTHASE"/>
    <property type="match status" value="1"/>
</dbReference>
<comment type="catalytic activity">
    <reaction evidence="10 11">
        <text>(1S,2R)-1-C-(indol-3-yl)glycerol 3-phosphate + L-serine = D-glyceraldehyde 3-phosphate + L-tryptophan + H2O</text>
        <dbReference type="Rhea" id="RHEA:10532"/>
        <dbReference type="ChEBI" id="CHEBI:15377"/>
        <dbReference type="ChEBI" id="CHEBI:33384"/>
        <dbReference type="ChEBI" id="CHEBI:57912"/>
        <dbReference type="ChEBI" id="CHEBI:58866"/>
        <dbReference type="ChEBI" id="CHEBI:59776"/>
        <dbReference type="EC" id="4.2.1.20"/>
    </reaction>
</comment>
<evidence type="ECO:0000256" key="9">
    <source>
        <dbReference type="ARBA" id="ARBA00023239"/>
    </source>
</evidence>
<evidence type="ECO:0000313" key="13">
    <source>
        <dbReference type="EMBL" id="MCY0149104.1"/>
    </source>
</evidence>
<comment type="cofactor">
    <cofactor evidence="1 11">
        <name>pyridoxal 5'-phosphate</name>
        <dbReference type="ChEBI" id="CHEBI:597326"/>
    </cofactor>
</comment>
<dbReference type="EMBL" id="JAOVZR010000001">
    <property type="protein sequence ID" value="MCY0149104.1"/>
    <property type="molecule type" value="Genomic_DNA"/>
</dbReference>
<gene>
    <name evidence="11 13" type="primary">trpB</name>
    <name evidence="13" type="ORF">OEG84_15660</name>
</gene>
<comment type="subunit">
    <text evidence="4 11">Tetramer of two alpha and two beta chains.</text>
</comment>
<keyword evidence="6 11" id="KW-0822">Tryptophan biosynthesis</keyword>
<dbReference type="Pfam" id="PF00291">
    <property type="entry name" value="PALP"/>
    <property type="match status" value="1"/>
</dbReference>
<accession>A0ABT3ZCS6</accession>
<dbReference type="InterPro" id="IPR001926">
    <property type="entry name" value="TrpB-like_PALP"/>
</dbReference>
<evidence type="ECO:0000256" key="2">
    <source>
        <dbReference type="ARBA" id="ARBA00004733"/>
    </source>
</evidence>
<dbReference type="InterPro" id="IPR036052">
    <property type="entry name" value="TrpB-like_PALP_sf"/>
</dbReference>
<comment type="caution">
    <text evidence="13">The sequence shown here is derived from an EMBL/GenBank/DDBJ whole genome shotgun (WGS) entry which is preliminary data.</text>
</comment>
<dbReference type="PANTHER" id="PTHR48077">
    <property type="entry name" value="TRYPTOPHAN SYNTHASE-RELATED"/>
    <property type="match status" value="1"/>
</dbReference>
<evidence type="ECO:0000313" key="14">
    <source>
        <dbReference type="Proteomes" id="UP001073227"/>
    </source>
</evidence>
<evidence type="ECO:0000256" key="6">
    <source>
        <dbReference type="ARBA" id="ARBA00022822"/>
    </source>
</evidence>
<dbReference type="SUPFAM" id="SSF53686">
    <property type="entry name" value="Tryptophan synthase beta subunit-like PLP-dependent enzymes"/>
    <property type="match status" value="1"/>
</dbReference>
<comment type="pathway">
    <text evidence="2 11">Amino-acid biosynthesis; L-tryptophan biosynthesis; L-tryptophan from chorismate: step 5/5.</text>
</comment>
<evidence type="ECO:0000256" key="7">
    <source>
        <dbReference type="ARBA" id="ARBA00022898"/>
    </source>
</evidence>
<feature type="domain" description="Tryptophan synthase beta chain-like PALP" evidence="12">
    <location>
        <begin position="65"/>
        <end position="389"/>
    </location>
</feature>
<comment type="function">
    <text evidence="11">The beta subunit is responsible for the synthesis of L-tryptophan from indole and L-serine.</text>
</comment>
<keyword evidence="5 11" id="KW-0028">Amino-acid biosynthesis</keyword>
<evidence type="ECO:0000256" key="8">
    <source>
        <dbReference type="ARBA" id="ARBA00023141"/>
    </source>
</evidence>
<name>A0ABT3ZCS6_9HYPH</name>
<dbReference type="PIRSF" id="PIRSF001413">
    <property type="entry name" value="Trp_syn_beta"/>
    <property type="match status" value="1"/>
</dbReference>
<dbReference type="InterPro" id="IPR006654">
    <property type="entry name" value="Trp_synth_beta"/>
</dbReference>
<keyword evidence="8 11" id="KW-0057">Aromatic amino acid biosynthesis</keyword>
<comment type="similarity">
    <text evidence="3 11">Belongs to the TrpB family.</text>
</comment>
<reference evidence="13" key="1">
    <citation type="submission" date="2022-10" db="EMBL/GenBank/DDBJ databases">
        <title>Hoeflea sp. G2-23, isolated from marine algae.</title>
        <authorList>
            <person name="Kristyanto S."/>
            <person name="Kim J.M."/>
            <person name="Jeon C.O."/>
        </authorList>
    </citation>
    <scope>NUCLEOTIDE SEQUENCE</scope>
    <source>
        <strain evidence="13">G2-23</strain>
    </source>
</reference>
<proteinExistence type="inferred from homology"/>
<evidence type="ECO:0000256" key="3">
    <source>
        <dbReference type="ARBA" id="ARBA00009982"/>
    </source>
</evidence>
<keyword evidence="9 11" id="KW-0456">Lyase</keyword>
<organism evidence="13 14">
    <name type="scientific">Hoeflea algicola</name>
    <dbReference type="NCBI Taxonomy" id="2983763"/>
    <lineage>
        <taxon>Bacteria</taxon>
        <taxon>Pseudomonadati</taxon>
        <taxon>Pseudomonadota</taxon>
        <taxon>Alphaproteobacteria</taxon>
        <taxon>Hyphomicrobiales</taxon>
        <taxon>Rhizobiaceae</taxon>
        <taxon>Hoeflea</taxon>
    </lineage>
</organism>
<sequence length="406" mass="44144">MNQPTTPNSFRTGPDEQGMFGIFGGRFVAETLMPLILELEEEWAKAKADPAFRAELDYLNSHYVGRPSPLYFAERLTEHLGGAKIYFKRDELNHTGSHKINNCIGQILLAKRMGKTRIIAETGAGQHGVATATVAARFGYPCEVYMGATDVQRQAPNVFRMKLLGAKVHSVTSGHGTLKDSMNEALRDWVTNVDDTYYLIGTAAGPHPYPEMVRTFQSVIGEETREQMMSAEGRLPDMLVAAVGGGSNAIGLFHPFLDDKDVQIVGVEAGGKGLNGEEHCASLTLGSPGVLHGNRTYLLQDGDGQIKEGHSISAGLDYPGIGPEHSWLKEAGRVDYVPIMDTEALEAFQLLTRLEGIIPALEPAHALAEVIKRAPKMGKDQIIVMNLCGRGDKDIFTVGKILGMEL</sequence>
<dbReference type="EC" id="4.2.1.20" evidence="11"/>
<dbReference type="PROSITE" id="PS00168">
    <property type="entry name" value="TRP_SYNTHASE_BETA"/>
    <property type="match status" value="1"/>
</dbReference>
<feature type="modified residue" description="N6-(pyridoxal phosphate)lysine" evidence="11">
    <location>
        <position position="99"/>
    </location>
</feature>
<dbReference type="RefSeq" id="WP_267654613.1">
    <property type="nucleotide sequence ID" value="NZ_JAOVZR010000001.1"/>
</dbReference>
<evidence type="ECO:0000256" key="1">
    <source>
        <dbReference type="ARBA" id="ARBA00001933"/>
    </source>
</evidence>
<dbReference type="Proteomes" id="UP001073227">
    <property type="component" value="Unassembled WGS sequence"/>
</dbReference>
<evidence type="ECO:0000256" key="5">
    <source>
        <dbReference type="ARBA" id="ARBA00022605"/>
    </source>
</evidence>
<dbReference type="HAMAP" id="MF_00133">
    <property type="entry name" value="Trp_synth_beta"/>
    <property type="match status" value="1"/>
</dbReference>
<dbReference type="CDD" id="cd06446">
    <property type="entry name" value="Trp-synth_B"/>
    <property type="match status" value="1"/>
</dbReference>
<evidence type="ECO:0000256" key="4">
    <source>
        <dbReference type="ARBA" id="ARBA00011270"/>
    </source>
</evidence>
<keyword evidence="7 11" id="KW-0663">Pyridoxal phosphate</keyword>
<dbReference type="InterPro" id="IPR006653">
    <property type="entry name" value="Trp_synth_b_CS"/>
</dbReference>
<evidence type="ECO:0000259" key="12">
    <source>
        <dbReference type="Pfam" id="PF00291"/>
    </source>
</evidence>
<keyword evidence="14" id="KW-1185">Reference proteome</keyword>
<dbReference type="NCBIfam" id="TIGR00263">
    <property type="entry name" value="trpB"/>
    <property type="match status" value="1"/>
</dbReference>
<dbReference type="InterPro" id="IPR023026">
    <property type="entry name" value="Trp_synth_beta/beta-like"/>
</dbReference>
<evidence type="ECO:0000256" key="10">
    <source>
        <dbReference type="ARBA" id="ARBA00049047"/>
    </source>
</evidence>